<dbReference type="SUPFAM" id="SSF50630">
    <property type="entry name" value="Acid proteases"/>
    <property type="match status" value="1"/>
</dbReference>
<organism evidence="2">
    <name type="scientific">Triatoma infestans</name>
    <name type="common">Assassin bug</name>
    <dbReference type="NCBI Taxonomy" id="30076"/>
    <lineage>
        <taxon>Eukaryota</taxon>
        <taxon>Metazoa</taxon>
        <taxon>Ecdysozoa</taxon>
        <taxon>Arthropoda</taxon>
        <taxon>Hexapoda</taxon>
        <taxon>Insecta</taxon>
        <taxon>Pterygota</taxon>
        <taxon>Neoptera</taxon>
        <taxon>Paraneoptera</taxon>
        <taxon>Hemiptera</taxon>
        <taxon>Heteroptera</taxon>
        <taxon>Panheteroptera</taxon>
        <taxon>Cimicomorpha</taxon>
        <taxon>Reduviidae</taxon>
        <taxon>Triatominae</taxon>
        <taxon>Triatoma</taxon>
    </lineage>
</organism>
<dbReference type="Pfam" id="PF09668">
    <property type="entry name" value="Asp_protease"/>
    <property type="match status" value="1"/>
</dbReference>
<feature type="domain" description="Aspartic peptidase DDI1-type" evidence="1">
    <location>
        <begin position="144"/>
        <end position="252"/>
    </location>
</feature>
<dbReference type="PANTHER" id="PTHR15397">
    <property type="entry name" value="SODIUM-GLUCOSE COTRANSPORTER REGULATORY PROTEIN -RELATED"/>
    <property type="match status" value="1"/>
</dbReference>
<dbReference type="Gene3D" id="2.40.70.10">
    <property type="entry name" value="Acid Proteases"/>
    <property type="match status" value="1"/>
</dbReference>
<dbReference type="GO" id="GO:0004190">
    <property type="term" value="F:aspartic-type endopeptidase activity"/>
    <property type="evidence" value="ECO:0007669"/>
    <property type="project" value="InterPro"/>
</dbReference>
<evidence type="ECO:0000313" key="2">
    <source>
        <dbReference type="EMBL" id="JAS00449.1"/>
    </source>
</evidence>
<dbReference type="InterPro" id="IPR019103">
    <property type="entry name" value="Peptidase_aspartic_DDI1-type"/>
</dbReference>
<name>A0A161MQ01_TRIIF</name>
<accession>A0A161MQ01</accession>
<dbReference type="PANTHER" id="PTHR15397:SF3">
    <property type="entry name" value="DNA DAMAGE INDUCIBLE 1 HOMOLOG 2"/>
    <property type="match status" value="1"/>
</dbReference>
<protein>
    <submittedName>
        <fullName evidence="2">Protein ddi1-like protein 1</fullName>
    </submittedName>
</protein>
<dbReference type="AlphaFoldDB" id="A0A161MQ01"/>
<reference evidence="2" key="2">
    <citation type="journal article" date="2017" name="J. Med. Entomol.">
        <title>Transcriptome Analysis of the Triatoma infestans (Hemiptera: Reduviidae) Integument.</title>
        <authorList>
            <person name="Calderon-Fernandez G.M."/>
            <person name="Moriconi D.E."/>
            <person name="Dulbecco A.B."/>
            <person name="Juarez M.P."/>
        </authorList>
    </citation>
    <scope>NUCLEOTIDE SEQUENCE</scope>
    <source>
        <strain evidence="2">Int1</strain>
        <tissue evidence="2">Integument</tissue>
    </source>
</reference>
<reference evidence="2" key="1">
    <citation type="submission" date="2016-04" db="EMBL/GenBank/DDBJ databases">
        <authorList>
            <person name="Calderon-Fernandez G.M.Sr."/>
        </authorList>
    </citation>
    <scope>NUCLEOTIDE SEQUENCE</scope>
    <source>
        <strain evidence="2">Int1</strain>
        <tissue evidence="2">Integument</tissue>
    </source>
</reference>
<dbReference type="EMBL" id="GEMB01002747">
    <property type="protein sequence ID" value="JAS00449.1"/>
    <property type="molecule type" value="Transcribed_RNA"/>
</dbReference>
<evidence type="ECO:0000259" key="1">
    <source>
        <dbReference type="Pfam" id="PF09668"/>
    </source>
</evidence>
<sequence>MKNNSLNNVDVQNMIFFPQNKKINNLSDLNGKKLIKERNDGEAKDIITNQELEFHFVITQLLLNDVEYLYYLEKKESGAIEALTNQQLKLNDLVEWFQSYLNTPEFLLTSSTEELQNKFTDTEIERIAHRNVRNHRKVARALIPEFFSHTQWLYINCKVNGYPAIALVDSAAEITTMTENLAEKVGCQRLIDLKYGGSAKGLGTLRIKGRINLALLMIEDVVLLSSFAIVNTDLVDIIIGLDNLKRHKCSIDFENNVLHIKSTNTKTPFLKEEELPPALRRCTIEQTENC</sequence>
<dbReference type="GO" id="GO:0006508">
    <property type="term" value="P:proteolysis"/>
    <property type="evidence" value="ECO:0007669"/>
    <property type="project" value="InterPro"/>
</dbReference>
<proteinExistence type="predicted"/>
<dbReference type="InterPro" id="IPR021109">
    <property type="entry name" value="Peptidase_aspartic_dom_sf"/>
</dbReference>